<name>A0A1D1ZNC4_AUXPR</name>
<feature type="compositionally biased region" description="Low complexity" evidence="2">
    <location>
        <begin position="379"/>
        <end position="391"/>
    </location>
</feature>
<evidence type="ECO:0000313" key="3">
    <source>
        <dbReference type="EMBL" id="JAT68351.1"/>
    </source>
</evidence>
<feature type="compositionally biased region" description="Low complexity" evidence="2">
    <location>
        <begin position="404"/>
        <end position="432"/>
    </location>
</feature>
<protein>
    <submittedName>
        <fullName evidence="3">Uncharacterized protein</fullName>
    </submittedName>
</protein>
<feature type="compositionally biased region" description="Basic and acidic residues" evidence="2">
    <location>
        <begin position="324"/>
        <end position="351"/>
    </location>
</feature>
<evidence type="ECO:0000256" key="1">
    <source>
        <dbReference type="ARBA" id="ARBA00024339"/>
    </source>
</evidence>
<feature type="compositionally biased region" description="Gly residues" evidence="2">
    <location>
        <begin position="465"/>
        <end position="475"/>
    </location>
</feature>
<organism evidence="3">
    <name type="scientific">Auxenochlorella protothecoides</name>
    <name type="common">Green microalga</name>
    <name type="synonym">Chlorella protothecoides</name>
    <dbReference type="NCBI Taxonomy" id="3075"/>
    <lineage>
        <taxon>Eukaryota</taxon>
        <taxon>Viridiplantae</taxon>
        <taxon>Chlorophyta</taxon>
        <taxon>core chlorophytes</taxon>
        <taxon>Trebouxiophyceae</taxon>
        <taxon>Chlorellales</taxon>
        <taxon>Chlorellaceae</taxon>
        <taxon>Auxenochlorella</taxon>
    </lineage>
</organism>
<dbReference type="PANTHER" id="PTHR13465">
    <property type="entry name" value="UPF0183 PROTEIN"/>
    <property type="match status" value="1"/>
</dbReference>
<feature type="compositionally biased region" description="Polar residues" evidence="2">
    <location>
        <begin position="366"/>
        <end position="376"/>
    </location>
</feature>
<dbReference type="AlphaFoldDB" id="A0A1D1ZNC4"/>
<comment type="similarity">
    <text evidence="1">Belongs to the PHAF1 family.</text>
</comment>
<accession>A0A1D1ZNC4</accession>
<dbReference type="InterPro" id="IPR005373">
    <property type="entry name" value="PHAF1"/>
</dbReference>
<proteinExistence type="inferred from homology"/>
<reference evidence="3" key="1">
    <citation type="submission" date="2015-08" db="EMBL/GenBank/DDBJ databases">
        <authorList>
            <person name="Babu N.S."/>
            <person name="Beckwith C.J."/>
            <person name="Beseler K.G."/>
            <person name="Brison A."/>
            <person name="Carone J.V."/>
            <person name="Caskin T.P."/>
            <person name="Diamond M."/>
            <person name="Durham M.E."/>
            <person name="Foxe J.M."/>
            <person name="Go M."/>
            <person name="Henderson B.A."/>
            <person name="Jones I.B."/>
            <person name="McGettigan J.A."/>
            <person name="Micheletti S.J."/>
            <person name="Nasrallah M.E."/>
            <person name="Ortiz D."/>
            <person name="Piller C.R."/>
            <person name="Privatt S.R."/>
            <person name="Schneider S.L."/>
            <person name="Sharp S."/>
            <person name="Smith T.C."/>
            <person name="Stanton J.D."/>
            <person name="Ullery H.E."/>
            <person name="Wilson R.J."/>
            <person name="Serrano M.G."/>
            <person name="Buck G."/>
            <person name="Lee V."/>
            <person name="Wang Y."/>
            <person name="Carvalho R."/>
            <person name="Voegtly L."/>
            <person name="Shi R."/>
            <person name="Duckworth R."/>
            <person name="Johnson A."/>
            <person name="Loviza R."/>
            <person name="Walstead R."/>
            <person name="Shah Z."/>
            <person name="Kiflezghi M."/>
            <person name="Wade K."/>
            <person name="Ball S.L."/>
            <person name="Bradley K.W."/>
            <person name="Asai D.J."/>
            <person name="Bowman C.A."/>
            <person name="Russell D.A."/>
            <person name="Pope W.H."/>
            <person name="Jacobs-Sera D."/>
            <person name="Hendrix R.W."/>
            <person name="Hatfull G.F."/>
        </authorList>
    </citation>
    <scope>NUCLEOTIDE SEQUENCE</scope>
</reference>
<dbReference type="EMBL" id="GDKF01002829">
    <property type="protein sequence ID" value="JAT75793.1"/>
    <property type="molecule type" value="Transcribed_RNA"/>
</dbReference>
<gene>
    <name evidence="3" type="ORF">g.29342</name>
    <name evidence="4" type="ORF">g.29360</name>
</gene>
<evidence type="ECO:0000313" key="4">
    <source>
        <dbReference type="EMBL" id="JAT75793.1"/>
    </source>
</evidence>
<dbReference type="PANTHER" id="PTHR13465:SF2">
    <property type="entry name" value="PHAGOSOME ASSEMBLY FACTOR 1"/>
    <property type="match status" value="1"/>
</dbReference>
<feature type="region of interest" description="Disordered" evidence="2">
    <location>
        <begin position="550"/>
        <end position="569"/>
    </location>
</feature>
<dbReference type="InterPro" id="IPR039156">
    <property type="entry name" value="PHAF1/BROMI"/>
</dbReference>
<evidence type="ECO:0000256" key="2">
    <source>
        <dbReference type="SAM" id="MobiDB-lite"/>
    </source>
</evidence>
<feature type="compositionally biased region" description="Basic residues" evidence="2">
    <location>
        <begin position="392"/>
        <end position="403"/>
    </location>
</feature>
<feature type="region of interest" description="Disordered" evidence="2">
    <location>
        <begin position="316"/>
        <end position="481"/>
    </location>
</feature>
<dbReference type="Pfam" id="PF03676">
    <property type="entry name" value="PHAF1"/>
    <property type="match status" value="1"/>
</dbReference>
<sequence>MALLTHELVPGRSLGPFVLGDSITHTMAYLQQHRKSYRRVEVQYEPQALLSRDILVTLPEHGLRLAFEPLTQRLRLLEILDSSHLLVTYQKARAFGGMAHPPCLGGMYDTFGPTYPVEWDPASASFPLLYPGLLLLFPVPPCDKAMSLTPGNDAPQGFPVPPTTQASRVCLFTGAARDAAAALASPPPPRGHPGAARVLHAVPGRGVYSEAGPGGANSACVELGDSPQDVVTRLGPPTFTSAAAEQRGLGARYVYMYPDLGMDVVMGARTHAVEKLVLHASMPGSAGFGLASRCSFRVYAPGTMPMDTPRARLVAGTSTAGGRSGEEPRPAERRGLTGRDATTEHPVHVEHAPSQGLDLLVPSPLRQASPTPSSSIDIPLAGPAGAPAPRVGGKKGKKARLGRSRLGGAAAPAPEDTSSASSDAGATEAGSSLGSSPCLGTPLPHREPPSNAGQTASDADVDSDCGGGGGAGGRHGASEGWSDADDLAALVLDDPPRRLGGCVAGSPAPASPVPASPGRTCVGVQTDDAGGEPGSHPHAHTTACSWAPAAAGVGGEDETDDDDRSTSLGSWDEALIPRQAPLATGDGAEAFERVPLQRDCATQTRRGAPERRAALGAASAACWGGPAVGPTDDVRAVHAVFGPCRPAPLAAGGGGGPHAPPRPPTLLHAYCGVVFETLPGGHIAGVTLFAA</sequence>
<dbReference type="EMBL" id="GDKF01010271">
    <property type="protein sequence ID" value="JAT68351.1"/>
    <property type="molecule type" value="Transcribed_RNA"/>
</dbReference>
<feature type="region of interest" description="Disordered" evidence="2">
    <location>
        <begin position="501"/>
        <end position="542"/>
    </location>
</feature>